<dbReference type="Gene3D" id="1.10.10.10">
    <property type="entry name" value="Winged helix-like DNA-binding domain superfamily/Winged helix DNA-binding domain"/>
    <property type="match status" value="1"/>
</dbReference>
<evidence type="ECO:0000256" key="1">
    <source>
        <dbReference type="ARBA" id="ARBA00023015"/>
    </source>
</evidence>
<dbReference type="GO" id="GO:0003677">
    <property type="term" value="F:DNA binding"/>
    <property type="evidence" value="ECO:0007669"/>
    <property type="project" value="UniProtKB-KW"/>
</dbReference>
<protein>
    <submittedName>
        <fullName evidence="5">Transcriptional regulator, HxlR family</fullName>
    </submittedName>
</protein>
<feature type="domain" description="HTH hxlR-type" evidence="4">
    <location>
        <begin position="30"/>
        <end position="128"/>
    </location>
</feature>
<dbReference type="PANTHER" id="PTHR33204:SF39">
    <property type="entry name" value="TRANSCRIPTIONAL REGULATORY PROTEIN"/>
    <property type="match status" value="1"/>
</dbReference>
<dbReference type="Pfam" id="PF01638">
    <property type="entry name" value="HxlR"/>
    <property type="match status" value="1"/>
</dbReference>
<gene>
    <name evidence="5" type="ORF">EMEDMD4_240008</name>
</gene>
<dbReference type="EMBL" id="CABFNB010000089">
    <property type="protein sequence ID" value="VTZ61065.1"/>
    <property type="molecule type" value="Genomic_DNA"/>
</dbReference>
<keyword evidence="3" id="KW-0804">Transcription</keyword>
<dbReference type="InterPro" id="IPR036390">
    <property type="entry name" value="WH_DNA-bd_sf"/>
</dbReference>
<dbReference type="PANTHER" id="PTHR33204">
    <property type="entry name" value="TRANSCRIPTIONAL REGULATOR, MARR FAMILY"/>
    <property type="match status" value="1"/>
</dbReference>
<evidence type="ECO:0000256" key="2">
    <source>
        <dbReference type="ARBA" id="ARBA00023125"/>
    </source>
</evidence>
<dbReference type="SUPFAM" id="SSF46785">
    <property type="entry name" value="Winged helix' DNA-binding domain"/>
    <property type="match status" value="1"/>
</dbReference>
<dbReference type="AlphaFoldDB" id="A0A508WV19"/>
<evidence type="ECO:0000313" key="5">
    <source>
        <dbReference type="EMBL" id="VTZ61065.1"/>
    </source>
</evidence>
<reference evidence="5" key="1">
    <citation type="submission" date="2019-06" db="EMBL/GenBank/DDBJ databases">
        <authorList>
            <person name="Le Quere A."/>
            <person name="Colella S."/>
        </authorList>
    </citation>
    <scope>NUCLEOTIDE SEQUENCE</scope>
    <source>
        <strain evidence="5">EmedicaeMD41</strain>
    </source>
</reference>
<dbReference type="InterPro" id="IPR002577">
    <property type="entry name" value="HTH_HxlR"/>
</dbReference>
<sequence>MGTAMNKATAAVKGERVAVICGVPFDIDNCPVRDVMDNIGGKWNSLMILSLADGPLRFSQLRRLIPDISQRMLTQTLRDLQRDGYLNRTVYPTQPPSVEYSLTDLGHSFLPVLKVFVDWSLENHDAIRKARTAFDAPA</sequence>
<dbReference type="InterPro" id="IPR036388">
    <property type="entry name" value="WH-like_DNA-bd_sf"/>
</dbReference>
<name>A0A508WV19_9HYPH</name>
<proteinExistence type="predicted"/>
<keyword evidence="2" id="KW-0238">DNA-binding</keyword>
<evidence type="ECO:0000259" key="4">
    <source>
        <dbReference type="PROSITE" id="PS51118"/>
    </source>
</evidence>
<dbReference type="PROSITE" id="PS51118">
    <property type="entry name" value="HTH_HXLR"/>
    <property type="match status" value="1"/>
</dbReference>
<organism evidence="5">
    <name type="scientific">Sinorhizobium medicae</name>
    <dbReference type="NCBI Taxonomy" id="110321"/>
    <lineage>
        <taxon>Bacteria</taxon>
        <taxon>Pseudomonadati</taxon>
        <taxon>Pseudomonadota</taxon>
        <taxon>Alphaproteobacteria</taxon>
        <taxon>Hyphomicrobiales</taxon>
        <taxon>Rhizobiaceae</taxon>
        <taxon>Sinorhizobium/Ensifer group</taxon>
        <taxon>Sinorhizobium</taxon>
    </lineage>
</organism>
<evidence type="ECO:0000256" key="3">
    <source>
        <dbReference type="ARBA" id="ARBA00023163"/>
    </source>
</evidence>
<dbReference type="Proteomes" id="UP000507954">
    <property type="component" value="Unassembled WGS sequence"/>
</dbReference>
<accession>A0A508WV19</accession>
<keyword evidence="1" id="KW-0805">Transcription regulation</keyword>